<organism evidence="4 5">
    <name type="scientific">Caulobacter flavus</name>
    <dbReference type="NCBI Taxonomy" id="1679497"/>
    <lineage>
        <taxon>Bacteria</taxon>
        <taxon>Pseudomonadati</taxon>
        <taxon>Pseudomonadota</taxon>
        <taxon>Alphaproteobacteria</taxon>
        <taxon>Caulobacterales</taxon>
        <taxon>Caulobacteraceae</taxon>
        <taxon>Caulobacter</taxon>
    </lineage>
</organism>
<evidence type="ECO:0000259" key="2">
    <source>
        <dbReference type="PROSITE" id="PS01148"/>
    </source>
</evidence>
<dbReference type="EMBL" id="CP026100">
    <property type="protein sequence ID" value="AYV47907.1"/>
    <property type="molecule type" value="Genomic_DNA"/>
</dbReference>
<reference evidence="3 6" key="2">
    <citation type="submission" date="2018-01" db="EMBL/GenBank/DDBJ databases">
        <title>Complete genome sequence of Caulobacter flavus RHGG3.</title>
        <authorList>
            <person name="Yang E."/>
        </authorList>
    </citation>
    <scope>NUCLEOTIDE SEQUENCE [LARGE SCALE GENOMIC DNA]</scope>
    <source>
        <strain evidence="3 6">RHGG3</strain>
    </source>
</reference>
<evidence type="ECO:0000313" key="3">
    <source>
        <dbReference type="EMBL" id="AYV47907.1"/>
    </source>
</evidence>
<evidence type="ECO:0000313" key="4">
    <source>
        <dbReference type="EMBL" id="PLR06046.1"/>
    </source>
</evidence>
<sequence>MSDIEVDARGHRCPVPTLRLRRALEHAPAGATVRLLADDPLARIDVPHFARQLGVTLEGVEDLPSGAISFRVTKAP</sequence>
<dbReference type="SUPFAM" id="SSF64307">
    <property type="entry name" value="SirA-like"/>
    <property type="match status" value="1"/>
</dbReference>
<comment type="similarity">
    <text evidence="1">Belongs to the sulfur carrier protein TusA family.</text>
</comment>
<reference evidence="4 5" key="1">
    <citation type="submission" date="2017-12" db="EMBL/GenBank/DDBJ databases">
        <title>The genome sequence of Caulobacter flavus CGMCC1 15093.</title>
        <authorList>
            <person name="Gao J."/>
            <person name="Mao X."/>
            <person name="Sun J."/>
        </authorList>
    </citation>
    <scope>NUCLEOTIDE SEQUENCE [LARGE SCALE GENOMIC DNA]</scope>
    <source>
        <strain evidence="4 5">CGMCC1 15093</strain>
    </source>
</reference>
<accession>A0A2N5CKQ5</accession>
<evidence type="ECO:0000313" key="6">
    <source>
        <dbReference type="Proteomes" id="UP000281192"/>
    </source>
</evidence>
<dbReference type="AlphaFoldDB" id="A0A2N5CKQ5"/>
<dbReference type="RefSeq" id="WP_101715862.1">
    <property type="nucleotide sequence ID" value="NZ_CP026100.1"/>
</dbReference>
<proteinExistence type="inferred from homology"/>
<dbReference type="Proteomes" id="UP000234483">
    <property type="component" value="Unassembled WGS sequence"/>
</dbReference>
<protein>
    <submittedName>
        <fullName evidence="4">SirA family protein</fullName>
    </submittedName>
</protein>
<dbReference type="Pfam" id="PF01206">
    <property type="entry name" value="TusA"/>
    <property type="match status" value="1"/>
</dbReference>
<dbReference type="InterPro" id="IPR001455">
    <property type="entry name" value="TusA-like"/>
</dbReference>
<keyword evidence="6" id="KW-1185">Reference proteome</keyword>
<dbReference type="InterPro" id="IPR036868">
    <property type="entry name" value="TusA-like_sf"/>
</dbReference>
<dbReference type="OrthoDB" id="9797551at2"/>
<dbReference type="KEGG" id="cfh:C1707_17495"/>
<feature type="domain" description="UPF0033" evidence="2">
    <location>
        <begin position="6"/>
        <end position="30"/>
    </location>
</feature>
<evidence type="ECO:0000313" key="5">
    <source>
        <dbReference type="Proteomes" id="UP000234483"/>
    </source>
</evidence>
<name>A0A2N5CKQ5_9CAUL</name>
<dbReference type="PANTHER" id="PTHR33279">
    <property type="entry name" value="SULFUR CARRIER PROTEIN YEDF-RELATED"/>
    <property type="match status" value="1"/>
</dbReference>
<dbReference type="PROSITE" id="PS01148">
    <property type="entry name" value="UPF0033"/>
    <property type="match status" value="1"/>
</dbReference>
<evidence type="ECO:0000256" key="1">
    <source>
        <dbReference type="ARBA" id="ARBA00008984"/>
    </source>
</evidence>
<dbReference type="CDD" id="cd00291">
    <property type="entry name" value="SirA_YedF_YeeD"/>
    <property type="match status" value="1"/>
</dbReference>
<dbReference type="PANTHER" id="PTHR33279:SF6">
    <property type="entry name" value="SULFUR CARRIER PROTEIN YEDF-RELATED"/>
    <property type="match status" value="1"/>
</dbReference>
<gene>
    <name evidence="3" type="ORF">C1707_17495</name>
    <name evidence="4" type="ORF">CFHF_26270</name>
</gene>
<dbReference type="Gene3D" id="3.30.110.40">
    <property type="entry name" value="TusA-like domain"/>
    <property type="match status" value="1"/>
</dbReference>
<dbReference type="EMBL" id="PJRQ01000055">
    <property type="protein sequence ID" value="PLR06046.1"/>
    <property type="molecule type" value="Genomic_DNA"/>
</dbReference>
<dbReference type="Proteomes" id="UP000281192">
    <property type="component" value="Chromosome"/>
</dbReference>